<organism evidence="4 5">
    <name type="scientific">Penicillium frequentans</name>
    <dbReference type="NCBI Taxonomy" id="3151616"/>
    <lineage>
        <taxon>Eukaryota</taxon>
        <taxon>Fungi</taxon>
        <taxon>Dikarya</taxon>
        <taxon>Ascomycota</taxon>
        <taxon>Pezizomycotina</taxon>
        <taxon>Eurotiomycetes</taxon>
        <taxon>Eurotiomycetidae</taxon>
        <taxon>Eurotiales</taxon>
        <taxon>Aspergillaceae</taxon>
        <taxon>Penicillium</taxon>
    </lineage>
</organism>
<sequence>MLDLIQLLLSVPSMQFIRESSAYYTSKPHFSGQGLDQAQWTQEKWEGYGISDSRLFSYNVQLPAPTEHQRLALLRGSKILYEAPLNDSENGFYPAFYSFVTNSSISAPYIFANFGADDDYEDLAKTNVSLAGKIAVLKSADASSYLQSLHLEMSREVQIRNAQNRGLLGVVMYPDPQNDEPINELNGYQPYPDGPARPPEMIERGGIGPWDSYQAGLVPTIPCMPISYADAIPILTALNGHGPSASDLNSRWKGGGLAIHGVHYNVGPSPPAISLHLCTEAFLHTGRVHNVIGRIPGDSDETIILGNHRDAWGAGAGDPNSGSAALNEVVRSFGVALRHGWRPRRTILFASWEGEEIGQLGSLPWIQEHFEWLNATTVAYLNVVVAGAGRNFHVKASPLLYRTALNAMQHVQSPNQTVSGQSVFDVWNETGAGIIGTPGGGDAIRFQGLVCAPTVDFGFSQGLGDNVFPYHSGFDTFQWMDQFGDPGWAYHLTSTKLWSLMVAHLSESPILDMKATDYAMALEIWVKDLFMDQSWSEQCDPESLYSAVARLGQAAKRFDHEVALLASQPHPWWNSWFDRKLRAAIDAANQRYIRLERTFYHDSGVDDRPSFHHVLYAVAPWHTEKPPLPGLHKSLEAGLWTNAMKWRDVLTDKIIDAAILLEDYDDSG</sequence>
<comment type="similarity">
    <text evidence="1">Belongs to the peptidase M28 family. M28B subfamily.</text>
</comment>
<dbReference type="InterPro" id="IPR036757">
    <property type="entry name" value="TFR-like_dimer_dom_sf"/>
</dbReference>
<accession>A0AAD6D5U4</accession>
<dbReference type="Gene3D" id="3.50.30.30">
    <property type="match status" value="1"/>
</dbReference>
<dbReference type="Pfam" id="PF04389">
    <property type="entry name" value="Peptidase_M28"/>
    <property type="match status" value="1"/>
</dbReference>
<dbReference type="Gene3D" id="1.20.930.40">
    <property type="entry name" value="Transferrin receptor-like, dimerisation domain"/>
    <property type="match status" value="1"/>
</dbReference>
<dbReference type="Proteomes" id="UP001220324">
    <property type="component" value="Unassembled WGS sequence"/>
</dbReference>
<dbReference type="InterPro" id="IPR046450">
    <property type="entry name" value="PA_dom_sf"/>
</dbReference>
<dbReference type="InterPro" id="IPR007365">
    <property type="entry name" value="TFR-like_dimer_dom"/>
</dbReference>
<dbReference type="FunFam" id="3.40.630.10:FF:000101">
    <property type="entry name" value="N-acetylated alpha-linked acidic dipeptidase like 1"/>
    <property type="match status" value="1"/>
</dbReference>
<gene>
    <name evidence="4" type="ORF">N7494_002328</name>
</gene>
<feature type="domain" description="Peptidase M28" evidence="3">
    <location>
        <begin position="290"/>
        <end position="477"/>
    </location>
</feature>
<evidence type="ECO:0000313" key="5">
    <source>
        <dbReference type="Proteomes" id="UP001220324"/>
    </source>
</evidence>
<evidence type="ECO:0000259" key="3">
    <source>
        <dbReference type="Pfam" id="PF04389"/>
    </source>
</evidence>
<dbReference type="SUPFAM" id="SSF47672">
    <property type="entry name" value="Transferrin receptor-like dimerisation domain"/>
    <property type="match status" value="1"/>
</dbReference>
<protein>
    <submittedName>
        <fullName evidence="4">PA domain-containing protein</fullName>
    </submittedName>
</protein>
<dbReference type="PANTHER" id="PTHR10404:SF46">
    <property type="entry name" value="VACUOLAR PROTEIN SORTING-ASSOCIATED PROTEIN 70"/>
    <property type="match status" value="1"/>
</dbReference>
<proteinExistence type="inferred from homology"/>
<keyword evidence="5" id="KW-1185">Reference proteome</keyword>
<dbReference type="InterPro" id="IPR039373">
    <property type="entry name" value="Peptidase_M28B"/>
</dbReference>
<feature type="domain" description="Transferrin receptor-like dimerisation" evidence="2">
    <location>
        <begin position="542"/>
        <end position="661"/>
    </location>
</feature>
<dbReference type="CDD" id="cd08022">
    <property type="entry name" value="M28_PSMA_like"/>
    <property type="match status" value="1"/>
</dbReference>
<evidence type="ECO:0000313" key="4">
    <source>
        <dbReference type="EMBL" id="KAJ5552950.1"/>
    </source>
</evidence>
<dbReference type="SUPFAM" id="SSF53187">
    <property type="entry name" value="Zn-dependent exopeptidases"/>
    <property type="match status" value="1"/>
</dbReference>
<dbReference type="GO" id="GO:0004180">
    <property type="term" value="F:carboxypeptidase activity"/>
    <property type="evidence" value="ECO:0007669"/>
    <property type="project" value="TreeGrafter"/>
</dbReference>
<dbReference type="InterPro" id="IPR007484">
    <property type="entry name" value="Peptidase_M28"/>
</dbReference>
<feature type="non-terminal residue" evidence="4">
    <location>
        <position position="668"/>
    </location>
</feature>
<dbReference type="Pfam" id="PF04253">
    <property type="entry name" value="TFR_dimer"/>
    <property type="match status" value="1"/>
</dbReference>
<evidence type="ECO:0000256" key="1">
    <source>
        <dbReference type="ARBA" id="ARBA00005634"/>
    </source>
</evidence>
<dbReference type="PANTHER" id="PTHR10404">
    <property type="entry name" value="N-ACETYLATED-ALPHA-LINKED ACIDIC DIPEPTIDASE"/>
    <property type="match status" value="1"/>
</dbReference>
<name>A0AAD6D5U4_9EURO</name>
<comment type="caution">
    <text evidence="4">The sequence shown here is derived from an EMBL/GenBank/DDBJ whole genome shotgun (WGS) entry which is preliminary data.</text>
</comment>
<reference evidence="4 5" key="1">
    <citation type="journal article" date="2023" name="IMA Fungus">
        <title>Comparative genomic study of the Penicillium genus elucidates a diverse pangenome and 15 lateral gene transfer events.</title>
        <authorList>
            <person name="Petersen C."/>
            <person name="Sorensen T."/>
            <person name="Nielsen M.R."/>
            <person name="Sondergaard T.E."/>
            <person name="Sorensen J.L."/>
            <person name="Fitzpatrick D.A."/>
            <person name="Frisvad J.C."/>
            <person name="Nielsen K.L."/>
        </authorList>
    </citation>
    <scope>NUCLEOTIDE SEQUENCE [LARGE SCALE GENOMIC DNA]</scope>
    <source>
        <strain evidence="4 5">IBT 35679</strain>
    </source>
</reference>
<dbReference type="AlphaFoldDB" id="A0AAD6D5U4"/>
<dbReference type="Gene3D" id="3.40.630.10">
    <property type="entry name" value="Zn peptidases"/>
    <property type="match status" value="1"/>
</dbReference>
<evidence type="ECO:0000259" key="2">
    <source>
        <dbReference type="Pfam" id="PF04253"/>
    </source>
</evidence>
<dbReference type="EMBL" id="JAQIZZ010000002">
    <property type="protein sequence ID" value="KAJ5552950.1"/>
    <property type="molecule type" value="Genomic_DNA"/>
</dbReference>
<dbReference type="SUPFAM" id="SSF52025">
    <property type="entry name" value="PA domain"/>
    <property type="match status" value="1"/>
</dbReference>